<evidence type="ECO:0000313" key="3">
    <source>
        <dbReference type="Proteomes" id="UP001304895"/>
    </source>
</evidence>
<dbReference type="EMBL" id="MU853411">
    <property type="protein sequence ID" value="KAK4133640.1"/>
    <property type="molecule type" value="Genomic_DNA"/>
</dbReference>
<gene>
    <name evidence="2" type="ORF">BT67DRAFT_38878</name>
</gene>
<reference evidence="2" key="1">
    <citation type="journal article" date="2023" name="Mol. Phylogenet. Evol.">
        <title>Genome-scale phylogeny and comparative genomics of the fungal order Sordariales.</title>
        <authorList>
            <person name="Hensen N."/>
            <person name="Bonometti L."/>
            <person name="Westerberg I."/>
            <person name="Brannstrom I.O."/>
            <person name="Guillou S."/>
            <person name="Cros-Aarteil S."/>
            <person name="Calhoun S."/>
            <person name="Haridas S."/>
            <person name="Kuo A."/>
            <person name="Mondo S."/>
            <person name="Pangilinan J."/>
            <person name="Riley R."/>
            <person name="LaButti K."/>
            <person name="Andreopoulos B."/>
            <person name="Lipzen A."/>
            <person name="Chen C."/>
            <person name="Yan M."/>
            <person name="Daum C."/>
            <person name="Ng V."/>
            <person name="Clum A."/>
            <person name="Steindorff A."/>
            <person name="Ohm R.A."/>
            <person name="Martin F."/>
            <person name="Silar P."/>
            <person name="Natvig D.O."/>
            <person name="Lalanne C."/>
            <person name="Gautier V."/>
            <person name="Ament-Velasquez S.L."/>
            <person name="Kruys A."/>
            <person name="Hutchinson M.I."/>
            <person name="Powell A.J."/>
            <person name="Barry K."/>
            <person name="Miller A.N."/>
            <person name="Grigoriev I.V."/>
            <person name="Debuchy R."/>
            <person name="Gladieux P."/>
            <person name="Hiltunen Thoren M."/>
            <person name="Johannesson H."/>
        </authorList>
    </citation>
    <scope>NUCLEOTIDE SEQUENCE</scope>
    <source>
        <strain evidence="2">CBS 123565</strain>
    </source>
</reference>
<name>A0AAN6ZC58_9PEZI</name>
<dbReference type="AlphaFoldDB" id="A0AAN6ZC58"/>
<reference evidence="2" key="2">
    <citation type="submission" date="2023-05" db="EMBL/GenBank/DDBJ databases">
        <authorList>
            <consortium name="Lawrence Berkeley National Laboratory"/>
            <person name="Steindorff A."/>
            <person name="Hensen N."/>
            <person name="Bonometti L."/>
            <person name="Westerberg I."/>
            <person name="Brannstrom I.O."/>
            <person name="Guillou S."/>
            <person name="Cros-Aarteil S."/>
            <person name="Calhoun S."/>
            <person name="Haridas S."/>
            <person name="Kuo A."/>
            <person name="Mondo S."/>
            <person name="Pangilinan J."/>
            <person name="Riley R."/>
            <person name="Labutti K."/>
            <person name="Andreopoulos B."/>
            <person name="Lipzen A."/>
            <person name="Chen C."/>
            <person name="Yanf M."/>
            <person name="Daum C."/>
            <person name="Ng V."/>
            <person name="Clum A."/>
            <person name="Ohm R."/>
            <person name="Martin F."/>
            <person name="Silar P."/>
            <person name="Natvig D."/>
            <person name="Lalanne C."/>
            <person name="Gautier V."/>
            <person name="Ament-Velasquez S.L."/>
            <person name="Kruys A."/>
            <person name="Hutchinson M.I."/>
            <person name="Powell A.J."/>
            <person name="Barry K."/>
            <person name="Miller A.N."/>
            <person name="Grigoriev I.V."/>
            <person name="Debuchy R."/>
            <person name="Gladieux P."/>
            <person name="Thoren M.H."/>
            <person name="Johannesson H."/>
        </authorList>
    </citation>
    <scope>NUCLEOTIDE SEQUENCE</scope>
    <source>
        <strain evidence="2">CBS 123565</strain>
    </source>
</reference>
<comment type="caution">
    <text evidence="2">The sequence shown here is derived from an EMBL/GenBank/DDBJ whole genome shotgun (WGS) entry which is preliminary data.</text>
</comment>
<sequence length="156" mass="16688">MGRRVCVCTNYEWSPGSVQACIVLCCLEPRGLPAGVRVQTQTMTSRDAKSGSKTMLNQPMRCGAPAMSELGNLEVCSLFQGIEIRRVRGSSGGSECSTFSSCQPSAVLSLVLKVRARYLSICVALCLVAHQPDNRNPPSSSYVMAGGKKPQEAMTP</sequence>
<organism evidence="2 3">
    <name type="scientific">Trichocladium antarcticum</name>
    <dbReference type="NCBI Taxonomy" id="1450529"/>
    <lineage>
        <taxon>Eukaryota</taxon>
        <taxon>Fungi</taxon>
        <taxon>Dikarya</taxon>
        <taxon>Ascomycota</taxon>
        <taxon>Pezizomycotina</taxon>
        <taxon>Sordariomycetes</taxon>
        <taxon>Sordariomycetidae</taxon>
        <taxon>Sordariales</taxon>
        <taxon>Chaetomiaceae</taxon>
        <taxon>Trichocladium</taxon>
    </lineage>
</organism>
<keyword evidence="3" id="KW-1185">Reference proteome</keyword>
<protein>
    <submittedName>
        <fullName evidence="2">Uncharacterized protein</fullName>
    </submittedName>
</protein>
<dbReference type="Proteomes" id="UP001304895">
    <property type="component" value="Unassembled WGS sequence"/>
</dbReference>
<feature type="region of interest" description="Disordered" evidence="1">
    <location>
        <begin position="137"/>
        <end position="156"/>
    </location>
</feature>
<proteinExistence type="predicted"/>
<evidence type="ECO:0000313" key="2">
    <source>
        <dbReference type="EMBL" id="KAK4133640.1"/>
    </source>
</evidence>
<evidence type="ECO:0000256" key="1">
    <source>
        <dbReference type="SAM" id="MobiDB-lite"/>
    </source>
</evidence>
<accession>A0AAN6ZC58</accession>